<dbReference type="KEGG" id="rpy:Y013_26435"/>
<geneLocation type="plasmid" evidence="2">
    <name>1</name>
</geneLocation>
<dbReference type="AlphaFoldDB" id="V9XPN7"/>
<dbReference type="EMBL" id="CP006997">
    <property type="protein sequence ID" value="AHD24338.1"/>
    <property type="molecule type" value="Genomic_DNA"/>
</dbReference>
<dbReference type="HOGENOM" id="CLU_1842923_0_0_11"/>
<dbReference type="RefSeq" id="WP_024100481.1">
    <property type="nucleotide sequence ID" value="NC_023144.1"/>
</dbReference>
<accession>V9XPN7</accession>
<dbReference type="eggNOG" id="ENOG50325RQ">
    <property type="taxonomic scope" value="Bacteria"/>
</dbReference>
<evidence type="ECO:0000313" key="1">
    <source>
        <dbReference type="EMBL" id="AHD24338.1"/>
    </source>
</evidence>
<gene>
    <name evidence="1" type="ORF">Y013_26435</name>
</gene>
<keyword evidence="1" id="KW-0614">Plasmid</keyword>
<name>V9XPN7_9NOCA</name>
<dbReference type="GeneID" id="29939992"/>
<proteinExistence type="predicted"/>
<protein>
    <submittedName>
        <fullName evidence="1">Uncharacterized protein</fullName>
    </submittedName>
</protein>
<dbReference type="PATRIC" id="fig|1435356.3.peg.5320"/>
<sequence length="163" mass="17463">MPKRAASGRTIALEEAIAAAGDEGSATLGLPDKVELGQVAFTFMFDTGDGFSAQDITFDWEGVAWLTWSQDISEHEGGLSAGSSSPVHGWASWSNGSDLLLAYTWPEVSIDGWAHVPGGAPGEEGEHPEDALYEPQAWVELARTIVGVLHEGETSEWTGRTYR</sequence>
<evidence type="ECO:0000313" key="2">
    <source>
        <dbReference type="Proteomes" id="UP000018781"/>
    </source>
</evidence>
<organism evidence="1 2">
    <name type="scientific">Rhodococcus pyridinivorans SB3094</name>
    <dbReference type="NCBI Taxonomy" id="1435356"/>
    <lineage>
        <taxon>Bacteria</taxon>
        <taxon>Bacillati</taxon>
        <taxon>Actinomycetota</taxon>
        <taxon>Actinomycetes</taxon>
        <taxon>Mycobacteriales</taxon>
        <taxon>Nocardiaceae</taxon>
        <taxon>Rhodococcus</taxon>
    </lineage>
</organism>
<dbReference type="Proteomes" id="UP000018781">
    <property type="component" value="Plasmid unnamed"/>
</dbReference>
<reference evidence="1 2" key="1">
    <citation type="journal article" date="2014" name="Genome Announc.">
        <title>Complete Genome of Rhodococcus pyridinivorans SB3094, a Methyl-Ethyl-Ketone-Degrading Bacterium Used for Bioaugmentation.</title>
        <authorList>
            <person name="Dueholm M.S."/>
            <person name="Albertsen M."/>
            <person name="D'Imperio S."/>
            <person name="Tale V.P."/>
            <person name="Lewis D."/>
            <person name="Nielsen P.H."/>
            <person name="Nielsen J.L."/>
        </authorList>
    </citation>
    <scope>NUCLEOTIDE SEQUENCE [LARGE SCALE GENOMIC DNA]</scope>
    <source>
        <strain evidence="2">SB3094</strain>
        <plasmid evidence="2">1</plasmid>
    </source>
</reference>